<dbReference type="EMBL" id="REFW01000005">
    <property type="protein sequence ID" value="RMB57810.1"/>
    <property type="molecule type" value="Genomic_DNA"/>
</dbReference>
<protein>
    <recommendedName>
        <fullName evidence="8">Autoinducer 2 import system permease protein LsrD</fullName>
    </recommendedName>
</protein>
<keyword evidence="11" id="KW-1185">Reference proteome</keyword>
<dbReference type="RefSeq" id="WP_121902589.1">
    <property type="nucleotide sequence ID" value="NZ_REFW01000005.1"/>
</dbReference>
<keyword evidence="6 9" id="KW-1133">Transmembrane helix</keyword>
<feature type="transmembrane region" description="Helical" evidence="9">
    <location>
        <begin position="229"/>
        <end position="248"/>
    </location>
</feature>
<dbReference type="AlphaFoldDB" id="A0A3M0FYJ6"/>
<evidence type="ECO:0000313" key="10">
    <source>
        <dbReference type="EMBL" id="RMB57810.1"/>
    </source>
</evidence>
<evidence type="ECO:0000256" key="9">
    <source>
        <dbReference type="SAM" id="Phobius"/>
    </source>
</evidence>
<feature type="transmembrane region" description="Helical" evidence="9">
    <location>
        <begin position="284"/>
        <end position="302"/>
    </location>
</feature>
<gene>
    <name evidence="10" type="ORF">EAX62_15240</name>
</gene>
<comment type="caution">
    <text evidence="10">The sequence shown here is derived from an EMBL/GenBank/DDBJ whole genome shotgun (WGS) entry which is preliminary data.</text>
</comment>
<organism evidence="10 11">
    <name type="scientific">Tessaracoccus antarcticus</name>
    <dbReference type="NCBI Taxonomy" id="2479848"/>
    <lineage>
        <taxon>Bacteria</taxon>
        <taxon>Bacillati</taxon>
        <taxon>Actinomycetota</taxon>
        <taxon>Actinomycetes</taxon>
        <taxon>Propionibacteriales</taxon>
        <taxon>Propionibacteriaceae</taxon>
        <taxon>Tessaracoccus</taxon>
    </lineage>
</organism>
<keyword evidence="2" id="KW-0813">Transport</keyword>
<keyword evidence="7 9" id="KW-0472">Membrane</keyword>
<evidence type="ECO:0000256" key="4">
    <source>
        <dbReference type="ARBA" id="ARBA00022519"/>
    </source>
</evidence>
<feature type="transmembrane region" description="Helical" evidence="9">
    <location>
        <begin position="134"/>
        <end position="155"/>
    </location>
</feature>
<proteinExistence type="predicted"/>
<keyword evidence="5 9" id="KW-0812">Transmembrane</keyword>
<reference evidence="10 11" key="1">
    <citation type="submission" date="2018-10" db="EMBL/GenBank/DDBJ databases">
        <title>Tessaracoccus antarcticuss sp. nov., isolated from sediment.</title>
        <authorList>
            <person name="Zhou L.Y."/>
            <person name="Du Z.J."/>
        </authorList>
    </citation>
    <scope>NUCLEOTIDE SEQUENCE [LARGE SCALE GENOMIC DNA]</scope>
    <source>
        <strain evidence="10 11">JDX10</strain>
    </source>
</reference>
<dbReference type="Proteomes" id="UP000275256">
    <property type="component" value="Unassembled WGS sequence"/>
</dbReference>
<comment type="subcellular location">
    <subcellularLocation>
        <location evidence="1">Cell membrane</location>
        <topology evidence="1">Multi-pass membrane protein</topology>
    </subcellularLocation>
</comment>
<feature type="transmembrane region" description="Helical" evidence="9">
    <location>
        <begin position="58"/>
        <end position="78"/>
    </location>
</feature>
<keyword evidence="4" id="KW-0997">Cell inner membrane</keyword>
<evidence type="ECO:0000313" key="11">
    <source>
        <dbReference type="Proteomes" id="UP000275256"/>
    </source>
</evidence>
<evidence type="ECO:0000256" key="1">
    <source>
        <dbReference type="ARBA" id="ARBA00004651"/>
    </source>
</evidence>
<dbReference type="GO" id="GO:0022857">
    <property type="term" value="F:transmembrane transporter activity"/>
    <property type="evidence" value="ECO:0007669"/>
    <property type="project" value="InterPro"/>
</dbReference>
<dbReference type="CDD" id="cd06579">
    <property type="entry name" value="TM_PBP1_transp_AraH_like"/>
    <property type="match status" value="1"/>
</dbReference>
<evidence type="ECO:0000256" key="8">
    <source>
        <dbReference type="ARBA" id="ARBA00039381"/>
    </source>
</evidence>
<evidence type="ECO:0000256" key="2">
    <source>
        <dbReference type="ARBA" id="ARBA00022448"/>
    </source>
</evidence>
<feature type="transmembrane region" description="Helical" evidence="9">
    <location>
        <begin position="31"/>
        <end position="51"/>
    </location>
</feature>
<feature type="transmembrane region" description="Helical" evidence="9">
    <location>
        <begin position="308"/>
        <end position="334"/>
    </location>
</feature>
<dbReference type="PANTHER" id="PTHR32196:SF71">
    <property type="entry name" value="AUTOINDUCER 2 IMPORT SYSTEM PERMEASE PROTEIN LSRD"/>
    <property type="match status" value="1"/>
</dbReference>
<feature type="transmembrane region" description="Helical" evidence="9">
    <location>
        <begin position="260"/>
        <end position="277"/>
    </location>
</feature>
<dbReference type="Pfam" id="PF02653">
    <property type="entry name" value="BPD_transp_2"/>
    <property type="match status" value="1"/>
</dbReference>
<name>A0A3M0FYJ6_9ACTN</name>
<dbReference type="OrthoDB" id="7947581at2"/>
<sequence>MTDTLTPVAAPPALSATRGAISRTLASRPALMTYILLVLLILASTMVPRFAQPRTATFLLLDVVATLLMAMPMTLVMITGDIDLSVASVAGLSSAVMGVLFTGGMPFGGVVLICLLVGLACGLFNGLFTAYVGLPALAVTIGTLALFRGLALVVIGDNAVSNFPPAASAYATGSFGATGIPLVMLPVGLIIVAFAVVLHMTPFGRTLFAMGHSMEAARFVGVNTKRARLLTLMSSGLVSALAGVFWTLRYSSARSDNATGLELVVIAAVVLGGVSVFGGKGSIWGSVCGVLIIGVINYALRLNRIPEVVLVTITGLLLIISVVAPSVVASWSAWRHRRRRAREIDSTITTAGALSA</sequence>
<dbReference type="GO" id="GO:0005886">
    <property type="term" value="C:plasma membrane"/>
    <property type="evidence" value="ECO:0007669"/>
    <property type="project" value="UniProtKB-SubCell"/>
</dbReference>
<accession>A0A3M0FYJ6</accession>
<evidence type="ECO:0000256" key="7">
    <source>
        <dbReference type="ARBA" id="ARBA00023136"/>
    </source>
</evidence>
<evidence type="ECO:0000256" key="3">
    <source>
        <dbReference type="ARBA" id="ARBA00022475"/>
    </source>
</evidence>
<keyword evidence="3" id="KW-1003">Cell membrane</keyword>
<evidence type="ECO:0000256" key="5">
    <source>
        <dbReference type="ARBA" id="ARBA00022692"/>
    </source>
</evidence>
<dbReference type="InterPro" id="IPR001851">
    <property type="entry name" value="ABC_transp_permease"/>
</dbReference>
<evidence type="ECO:0000256" key="6">
    <source>
        <dbReference type="ARBA" id="ARBA00022989"/>
    </source>
</evidence>
<dbReference type="PANTHER" id="PTHR32196">
    <property type="entry name" value="ABC TRANSPORTER PERMEASE PROTEIN YPHD-RELATED-RELATED"/>
    <property type="match status" value="1"/>
</dbReference>